<evidence type="ECO:0000313" key="9">
    <source>
        <dbReference type="EnsemblPlants" id="AUR62042451-RA:cds"/>
    </source>
</evidence>
<accession>A0A803N971</accession>
<dbReference type="AlphaFoldDB" id="A0A803N971"/>
<dbReference type="PANTHER" id="PTHR24186:SF37">
    <property type="entry name" value="PGG DOMAIN-CONTAINING PROTEIN"/>
    <property type="match status" value="1"/>
</dbReference>
<evidence type="ECO:0000256" key="6">
    <source>
        <dbReference type="ARBA" id="ARBA00023136"/>
    </source>
</evidence>
<feature type="domain" description="PGG" evidence="8">
    <location>
        <begin position="217"/>
        <end position="255"/>
    </location>
</feature>
<evidence type="ECO:0000256" key="3">
    <source>
        <dbReference type="ARBA" id="ARBA00022737"/>
    </source>
</evidence>
<proteinExistence type="predicted"/>
<dbReference type="EnsemblPlants" id="AUR62042451-RA">
    <property type="protein sequence ID" value="AUR62042451-RA:cds"/>
    <property type="gene ID" value="AUR62042451"/>
</dbReference>
<dbReference type="SUPFAM" id="SSF48403">
    <property type="entry name" value="Ankyrin repeat"/>
    <property type="match status" value="1"/>
</dbReference>
<evidence type="ECO:0000256" key="4">
    <source>
        <dbReference type="ARBA" id="ARBA00022989"/>
    </source>
</evidence>
<dbReference type="GO" id="GO:0005886">
    <property type="term" value="C:plasma membrane"/>
    <property type="evidence" value="ECO:0007669"/>
    <property type="project" value="TreeGrafter"/>
</dbReference>
<keyword evidence="10" id="KW-1185">Reference proteome</keyword>
<name>A0A803N971_CHEQI</name>
<feature type="repeat" description="ANK" evidence="7">
    <location>
        <begin position="35"/>
        <end position="67"/>
    </location>
</feature>
<keyword evidence="4" id="KW-1133">Transmembrane helix</keyword>
<comment type="subcellular location">
    <subcellularLocation>
        <location evidence="1">Membrane</location>
        <topology evidence="1">Multi-pass membrane protein</topology>
    </subcellularLocation>
</comment>
<organism evidence="9 10">
    <name type="scientific">Chenopodium quinoa</name>
    <name type="common">Quinoa</name>
    <dbReference type="NCBI Taxonomy" id="63459"/>
    <lineage>
        <taxon>Eukaryota</taxon>
        <taxon>Viridiplantae</taxon>
        <taxon>Streptophyta</taxon>
        <taxon>Embryophyta</taxon>
        <taxon>Tracheophyta</taxon>
        <taxon>Spermatophyta</taxon>
        <taxon>Magnoliopsida</taxon>
        <taxon>eudicotyledons</taxon>
        <taxon>Gunneridae</taxon>
        <taxon>Pentapetalae</taxon>
        <taxon>Caryophyllales</taxon>
        <taxon>Chenopodiaceae</taxon>
        <taxon>Chenopodioideae</taxon>
        <taxon>Atripliceae</taxon>
        <taxon>Chenopodium</taxon>
    </lineage>
</organism>
<dbReference type="Proteomes" id="UP000596660">
    <property type="component" value="Unplaced"/>
</dbReference>
<keyword evidence="5 7" id="KW-0040">ANK repeat</keyword>
<evidence type="ECO:0000259" key="8">
    <source>
        <dbReference type="Pfam" id="PF13962"/>
    </source>
</evidence>
<dbReference type="Pfam" id="PF13962">
    <property type="entry name" value="PGG"/>
    <property type="match status" value="1"/>
</dbReference>
<keyword evidence="6" id="KW-0472">Membrane</keyword>
<evidence type="ECO:0000256" key="1">
    <source>
        <dbReference type="ARBA" id="ARBA00004141"/>
    </source>
</evidence>
<dbReference type="PROSITE" id="PS50088">
    <property type="entry name" value="ANK_REPEAT"/>
    <property type="match status" value="2"/>
</dbReference>
<dbReference type="SMART" id="SM00248">
    <property type="entry name" value="ANK"/>
    <property type="match status" value="5"/>
</dbReference>
<dbReference type="PANTHER" id="PTHR24186">
    <property type="entry name" value="PROTEIN PHOSPHATASE 1 REGULATORY SUBUNIT"/>
    <property type="match status" value="1"/>
</dbReference>
<evidence type="ECO:0000256" key="5">
    <source>
        <dbReference type="ARBA" id="ARBA00023043"/>
    </source>
</evidence>
<dbReference type="OMA" id="EIAMVIE"/>
<dbReference type="InterPro" id="IPR026961">
    <property type="entry name" value="PGG_dom"/>
</dbReference>
<dbReference type="Gramene" id="AUR62042451-RA">
    <property type="protein sequence ID" value="AUR62042451-RA:cds"/>
    <property type="gene ID" value="AUR62042451"/>
</dbReference>
<dbReference type="Gene3D" id="1.25.40.20">
    <property type="entry name" value="Ankyrin repeat-containing domain"/>
    <property type="match status" value="1"/>
</dbReference>
<dbReference type="PROSITE" id="PS50297">
    <property type="entry name" value="ANK_REP_REGION"/>
    <property type="match status" value="2"/>
</dbReference>
<reference evidence="9" key="2">
    <citation type="submission" date="2021-03" db="UniProtKB">
        <authorList>
            <consortium name="EnsemblPlants"/>
        </authorList>
    </citation>
    <scope>IDENTIFICATION</scope>
</reference>
<dbReference type="Pfam" id="PF12796">
    <property type="entry name" value="Ank_2"/>
    <property type="match status" value="2"/>
</dbReference>
<evidence type="ECO:0000256" key="7">
    <source>
        <dbReference type="PROSITE-ProRule" id="PRU00023"/>
    </source>
</evidence>
<feature type="repeat" description="ANK" evidence="7">
    <location>
        <begin position="69"/>
        <end position="91"/>
    </location>
</feature>
<protein>
    <recommendedName>
        <fullName evidence="8">PGG domain-containing protein</fullName>
    </recommendedName>
</protein>
<dbReference type="InterPro" id="IPR002110">
    <property type="entry name" value="Ankyrin_rpt"/>
</dbReference>
<evidence type="ECO:0000256" key="2">
    <source>
        <dbReference type="ARBA" id="ARBA00022692"/>
    </source>
</evidence>
<keyword evidence="3" id="KW-0677">Repeat</keyword>
<sequence>MQSPLHVAANFGHVNFTNKLIEKKPKLVEVVDQIKRSSPLHIACAEGHLQIVKTLLGVNSSICYTHDQDGKTPVHVAAINGQIDVLGALLNVEPQAARERTMGGESVLHLCVKHKQPEALRFLVKTINDGELLNFDDAVGNTVLHLAVAAKQPEMVEIIILHPKIKKNAVNKNGLTVVDTHKQSRKDSTQDKKIWILLNRANVLPAKEALKTTKDRAWLEDRRTSLMVVASLIATMAFQVGINPPGGVWQDKKTYTSQQDIKFFGLQKDHIAYAGTSRPSMQAIFNIHFEDNPMDFCHGNNIDILVLGIQSNLWRRRNLDCIRDFCRSLARVNGIYTRGTFFAIHMEAY</sequence>
<reference evidence="9" key="1">
    <citation type="journal article" date="2017" name="Nature">
        <title>The genome of Chenopodium quinoa.</title>
        <authorList>
            <person name="Jarvis D.E."/>
            <person name="Ho Y.S."/>
            <person name="Lightfoot D.J."/>
            <person name="Schmoeckel S.M."/>
            <person name="Li B."/>
            <person name="Borm T.J.A."/>
            <person name="Ohyanagi H."/>
            <person name="Mineta K."/>
            <person name="Michell C.T."/>
            <person name="Saber N."/>
            <person name="Kharbatia N.M."/>
            <person name="Rupper R.R."/>
            <person name="Sharp A.R."/>
            <person name="Dally N."/>
            <person name="Boughton B.A."/>
            <person name="Woo Y.H."/>
            <person name="Gao G."/>
            <person name="Schijlen E.G.W.M."/>
            <person name="Guo X."/>
            <person name="Momin A.A."/>
            <person name="Negrao S."/>
            <person name="Al-Babili S."/>
            <person name="Gehring C."/>
            <person name="Roessner U."/>
            <person name="Jung C."/>
            <person name="Murphy K."/>
            <person name="Arold S.T."/>
            <person name="Gojobori T."/>
            <person name="van der Linden C.G."/>
            <person name="van Loo E.N."/>
            <person name="Jellen E.N."/>
            <person name="Maughan P.J."/>
            <person name="Tester M."/>
        </authorList>
    </citation>
    <scope>NUCLEOTIDE SEQUENCE [LARGE SCALE GENOMIC DNA]</scope>
    <source>
        <strain evidence="9">cv. PI 614886</strain>
    </source>
</reference>
<evidence type="ECO:0000313" key="10">
    <source>
        <dbReference type="Proteomes" id="UP000596660"/>
    </source>
</evidence>
<dbReference type="InterPro" id="IPR036770">
    <property type="entry name" value="Ankyrin_rpt-contain_sf"/>
</dbReference>
<keyword evidence="2" id="KW-0812">Transmembrane</keyword>